<dbReference type="STRING" id="1220188.A0A4S3IYL6"/>
<keyword evidence="2" id="KW-1133">Transmembrane helix</keyword>
<organism evidence="4 5">
    <name type="scientific">Aspergillus tanneri</name>
    <dbReference type="NCBI Taxonomy" id="1220188"/>
    <lineage>
        <taxon>Eukaryota</taxon>
        <taxon>Fungi</taxon>
        <taxon>Dikarya</taxon>
        <taxon>Ascomycota</taxon>
        <taxon>Pezizomycotina</taxon>
        <taxon>Eurotiomycetes</taxon>
        <taxon>Eurotiomycetidae</taxon>
        <taxon>Eurotiales</taxon>
        <taxon>Aspergillaceae</taxon>
        <taxon>Aspergillus</taxon>
        <taxon>Aspergillus subgen. Circumdati</taxon>
    </lineage>
</organism>
<dbReference type="EMBL" id="QUQM01000006">
    <property type="protein sequence ID" value="KAA8644884.1"/>
    <property type="molecule type" value="Genomic_DNA"/>
</dbReference>
<gene>
    <name evidence="3" type="ORF">ATNIH1004_009093</name>
    <name evidence="4" type="ORF">EYZ11_013076</name>
</gene>
<evidence type="ECO:0000256" key="1">
    <source>
        <dbReference type="SAM" id="MobiDB-lite"/>
    </source>
</evidence>
<dbReference type="AlphaFoldDB" id="A0A4S3IYL6"/>
<protein>
    <submittedName>
        <fullName evidence="4">Uncharacterized protein</fullName>
    </submittedName>
</protein>
<feature type="transmembrane region" description="Helical" evidence="2">
    <location>
        <begin position="226"/>
        <end position="244"/>
    </location>
</feature>
<sequence length="330" mass="37337">MNPINSSTGARGLLPAWPSGKEKKSDVDDGLLRPIAQERAPWGSESTAGLDNGGKKGNIFDDTDQINKLSLVKRREIHSKEDLEYVTDRRKRGEKYLRSSLVLAGTLATDITRRLDYTYYNLLEKIAALRSTTASFQELYDSISTLFDDFEKETTSLGQEIRKQTSELKAFQPQVQKIDALEWRMRAGKTRADALNERLDAVRSKIDWWERREAECQIRIHRRLRAFWIVVMTGITALFVAFIIPNISAESSGPESLAQVTMLAYNSSHILPYNEKESNSRVLYPSNLDNKHSSFQSRQFSQPADPPTSAALGLNAEPTEQDPLNILNEL</sequence>
<evidence type="ECO:0000256" key="2">
    <source>
        <dbReference type="SAM" id="Phobius"/>
    </source>
</evidence>
<keyword evidence="2" id="KW-0812">Transmembrane</keyword>
<proteinExistence type="predicted"/>
<accession>A0A4S3IYL6</accession>
<evidence type="ECO:0000313" key="5">
    <source>
        <dbReference type="Proteomes" id="UP000308092"/>
    </source>
</evidence>
<name>A0A4S3IYL6_9EURO</name>
<feature type="region of interest" description="Disordered" evidence="1">
    <location>
        <begin position="1"/>
        <end position="57"/>
    </location>
</feature>
<reference evidence="3 6" key="2">
    <citation type="submission" date="2019-08" db="EMBL/GenBank/DDBJ databases">
        <title>The genome sequence of a newly discovered highly antifungal drug resistant Aspergillus species, Aspergillus tanneri NIH 1004.</title>
        <authorList>
            <person name="Mounaud S."/>
            <person name="Singh I."/>
            <person name="Joardar V."/>
            <person name="Pakala S."/>
            <person name="Pakala S."/>
            <person name="Venepally P."/>
            <person name="Chung J.K."/>
            <person name="Losada L."/>
            <person name="Nierman W.C."/>
        </authorList>
    </citation>
    <scope>NUCLEOTIDE SEQUENCE [LARGE SCALE GENOMIC DNA]</scope>
    <source>
        <strain evidence="3 6">NIH1004</strain>
    </source>
</reference>
<keyword evidence="2" id="KW-0472">Membrane</keyword>
<dbReference type="Proteomes" id="UP000308092">
    <property type="component" value="Unassembled WGS sequence"/>
</dbReference>
<dbReference type="GeneID" id="54331795"/>
<evidence type="ECO:0000313" key="4">
    <source>
        <dbReference type="EMBL" id="THC87480.1"/>
    </source>
</evidence>
<dbReference type="Proteomes" id="UP000324241">
    <property type="component" value="Unassembled WGS sequence"/>
</dbReference>
<dbReference type="VEuPathDB" id="FungiDB:EYZ11_013076"/>
<dbReference type="OrthoDB" id="5419542at2759"/>
<feature type="compositionally biased region" description="Polar residues" evidence="1">
    <location>
        <begin position="293"/>
        <end position="302"/>
    </location>
</feature>
<feature type="compositionally biased region" description="Basic and acidic residues" evidence="1">
    <location>
        <begin position="20"/>
        <end position="31"/>
    </location>
</feature>
<keyword evidence="5" id="KW-1185">Reference proteome</keyword>
<reference evidence="4 5" key="1">
    <citation type="submission" date="2019-03" db="EMBL/GenBank/DDBJ databases">
        <title>The genome sequence of a newly discovered highly antifungal drug resistant Aspergillus species, Aspergillus tanneri NIH 1004.</title>
        <authorList>
            <person name="Mounaud S."/>
            <person name="Singh I."/>
            <person name="Joardar V."/>
            <person name="Pakala S."/>
            <person name="Pakala S."/>
            <person name="Venepally P."/>
            <person name="Hoover J."/>
            <person name="Nierman W."/>
            <person name="Chung J."/>
            <person name="Losada L."/>
        </authorList>
    </citation>
    <scope>NUCLEOTIDE SEQUENCE [LARGE SCALE GENOMIC DNA]</scope>
    <source>
        <strain evidence="4 5">NIH1004</strain>
    </source>
</reference>
<dbReference type="RefSeq" id="XP_033424245.1">
    <property type="nucleotide sequence ID" value="XM_033573693.1"/>
</dbReference>
<dbReference type="EMBL" id="SOSA01001188">
    <property type="protein sequence ID" value="THC87480.1"/>
    <property type="molecule type" value="Genomic_DNA"/>
</dbReference>
<evidence type="ECO:0000313" key="6">
    <source>
        <dbReference type="Proteomes" id="UP000324241"/>
    </source>
</evidence>
<feature type="region of interest" description="Disordered" evidence="1">
    <location>
        <begin position="293"/>
        <end position="330"/>
    </location>
</feature>
<evidence type="ECO:0000313" key="3">
    <source>
        <dbReference type="EMBL" id="KAA8644884.1"/>
    </source>
</evidence>
<comment type="caution">
    <text evidence="4">The sequence shown here is derived from an EMBL/GenBank/DDBJ whole genome shotgun (WGS) entry which is preliminary data.</text>
</comment>